<feature type="signal peptide" evidence="13">
    <location>
        <begin position="1"/>
        <end position="24"/>
    </location>
</feature>
<evidence type="ECO:0000259" key="15">
    <source>
        <dbReference type="Pfam" id="PF07715"/>
    </source>
</evidence>
<dbReference type="InterPro" id="IPR000531">
    <property type="entry name" value="Beta-barrel_TonB"/>
</dbReference>
<keyword evidence="16" id="KW-0675">Receptor</keyword>
<gene>
    <name evidence="16" type="ORF">NYP16_11275</name>
</gene>
<dbReference type="Gene3D" id="2.40.170.20">
    <property type="entry name" value="TonB-dependent receptor, beta-barrel domain"/>
    <property type="match status" value="1"/>
</dbReference>
<evidence type="ECO:0000256" key="1">
    <source>
        <dbReference type="ARBA" id="ARBA00004571"/>
    </source>
</evidence>
<dbReference type="GO" id="GO:0009279">
    <property type="term" value="C:cell outer membrane"/>
    <property type="evidence" value="ECO:0007669"/>
    <property type="project" value="UniProtKB-SubCell"/>
</dbReference>
<reference evidence="16" key="1">
    <citation type="submission" date="2022-08" db="EMBL/GenBank/DDBJ databases">
        <authorList>
            <person name="Vandamme P."/>
            <person name="Hettiarachchi A."/>
            <person name="Peeters C."/>
            <person name="Cnockaert M."/>
            <person name="Carlier A."/>
        </authorList>
    </citation>
    <scope>NUCLEOTIDE SEQUENCE</scope>
    <source>
        <strain evidence="16">LMG 31809</strain>
    </source>
</reference>
<keyword evidence="8 12" id="KW-0798">TonB box</keyword>
<dbReference type="Proteomes" id="UP001141619">
    <property type="component" value="Unassembled WGS sequence"/>
</dbReference>
<feature type="domain" description="TonB-dependent receptor plug" evidence="15">
    <location>
        <begin position="48"/>
        <end position="154"/>
    </location>
</feature>
<dbReference type="Pfam" id="PF07715">
    <property type="entry name" value="Plug"/>
    <property type="match status" value="1"/>
</dbReference>
<dbReference type="InterPro" id="IPR012910">
    <property type="entry name" value="Plug_dom"/>
</dbReference>
<evidence type="ECO:0000256" key="7">
    <source>
        <dbReference type="ARBA" id="ARBA00023065"/>
    </source>
</evidence>
<dbReference type="InterPro" id="IPR039426">
    <property type="entry name" value="TonB-dep_rcpt-like"/>
</dbReference>
<proteinExistence type="inferred from homology"/>
<feature type="domain" description="TonB-dependent receptor-like beta-barrel" evidence="14">
    <location>
        <begin position="273"/>
        <end position="679"/>
    </location>
</feature>
<dbReference type="PANTHER" id="PTHR32552:SF81">
    <property type="entry name" value="TONB-DEPENDENT OUTER MEMBRANE RECEPTOR"/>
    <property type="match status" value="1"/>
</dbReference>
<keyword evidence="4" id="KW-0410">Iron transport</keyword>
<evidence type="ECO:0000256" key="12">
    <source>
        <dbReference type="RuleBase" id="RU003357"/>
    </source>
</evidence>
<accession>A0A9X3TZA1</accession>
<dbReference type="EMBL" id="JANWOI010000004">
    <property type="protein sequence ID" value="MDA5194531.1"/>
    <property type="molecule type" value="Genomic_DNA"/>
</dbReference>
<keyword evidence="7" id="KW-0406">Ion transport</keyword>
<evidence type="ECO:0000256" key="13">
    <source>
        <dbReference type="SAM" id="SignalP"/>
    </source>
</evidence>
<evidence type="ECO:0000256" key="9">
    <source>
        <dbReference type="ARBA" id="ARBA00023136"/>
    </source>
</evidence>
<evidence type="ECO:0000256" key="6">
    <source>
        <dbReference type="ARBA" id="ARBA00023004"/>
    </source>
</evidence>
<dbReference type="InterPro" id="IPR036942">
    <property type="entry name" value="Beta-barrel_TonB_sf"/>
</dbReference>
<dbReference type="CDD" id="cd01347">
    <property type="entry name" value="ligand_gated_channel"/>
    <property type="match status" value="1"/>
</dbReference>
<keyword evidence="3 11" id="KW-1134">Transmembrane beta strand</keyword>
<evidence type="ECO:0000313" key="17">
    <source>
        <dbReference type="Proteomes" id="UP001141619"/>
    </source>
</evidence>
<comment type="subcellular location">
    <subcellularLocation>
        <location evidence="1 11">Cell outer membrane</location>
        <topology evidence="1 11">Multi-pass membrane protein</topology>
    </subcellularLocation>
</comment>
<keyword evidence="6" id="KW-0408">Iron</keyword>
<evidence type="ECO:0000259" key="14">
    <source>
        <dbReference type="Pfam" id="PF00593"/>
    </source>
</evidence>
<reference evidence="16" key="2">
    <citation type="journal article" date="2023" name="Syst. Appl. Microbiol.">
        <title>Govania unica gen. nov., sp. nov., a rare biosphere bacterium that represents a novel family in the class Alphaproteobacteria.</title>
        <authorList>
            <person name="Vandamme P."/>
            <person name="Peeters C."/>
            <person name="Hettiarachchi A."/>
            <person name="Cnockaert M."/>
            <person name="Carlier A."/>
        </authorList>
    </citation>
    <scope>NUCLEOTIDE SEQUENCE</scope>
    <source>
        <strain evidence="16">LMG 31809</strain>
    </source>
</reference>
<evidence type="ECO:0000256" key="3">
    <source>
        <dbReference type="ARBA" id="ARBA00022452"/>
    </source>
</evidence>
<organism evidence="16 17">
    <name type="scientific">Govanella unica</name>
    <dbReference type="NCBI Taxonomy" id="2975056"/>
    <lineage>
        <taxon>Bacteria</taxon>
        <taxon>Pseudomonadati</taxon>
        <taxon>Pseudomonadota</taxon>
        <taxon>Alphaproteobacteria</taxon>
        <taxon>Emcibacterales</taxon>
        <taxon>Govanellaceae</taxon>
        <taxon>Govanella</taxon>
    </lineage>
</organism>
<dbReference type="GO" id="GO:0006826">
    <property type="term" value="P:iron ion transport"/>
    <property type="evidence" value="ECO:0007669"/>
    <property type="project" value="UniProtKB-KW"/>
</dbReference>
<dbReference type="Pfam" id="PF00593">
    <property type="entry name" value="TonB_dep_Rec_b-barrel"/>
    <property type="match status" value="1"/>
</dbReference>
<keyword evidence="9 11" id="KW-0472">Membrane</keyword>
<evidence type="ECO:0000313" key="16">
    <source>
        <dbReference type="EMBL" id="MDA5194531.1"/>
    </source>
</evidence>
<evidence type="ECO:0000256" key="4">
    <source>
        <dbReference type="ARBA" id="ARBA00022496"/>
    </source>
</evidence>
<comment type="caution">
    <text evidence="16">The sequence shown here is derived from an EMBL/GenBank/DDBJ whole genome shotgun (WGS) entry which is preliminary data.</text>
</comment>
<keyword evidence="10 11" id="KW-0998">Cell outer membrane</keyword>
<evidence type="ECO:0000256" key="11">
    <source>
        <dbReference type="PROSITE-ProRule" id="PRU01360"/>
    </source>
</evidence>
<sequence>MTKMLWMSGIASAALMATFGAAAAAETKSDLALEEIIVTATKAGATRLQDTPLAVTALTGDLIAKAGLNNVKDLMSLTPNLVIAQNGSFSQVYIRGIGSNNVFAGSDPSSTLHVDGVYMARPISYLNNFLDVERVEVLRGPQGTLYGRNSVGGTINVISRLPDDEFRAKLQFTGGNYDLMRAEGYISGPLIEGKLAGSVSLLRSKRNGYLKNIVDTGNDVDNENVWAGRVQLRFTPNERLEFRLRADNLQTDDAGGAYVKLLQLSPTEPIVNTIYGDYGKVALNLKGRSQRRTRGLSGELLYDVTDNMKLSSLTAYRESRLISSSDSDATAANVRRTDQLEDQWQFSQEFNLTGAIDDLSYVLGLYYFREHILANSSVNAFATNTATTPNPTVNTNAWAGYGQGTYHVTDQIAVTAGMRYTRETKDFDQNYSQRSLITGLPLAGYPRLYSLSNTYDAWTPKLGLEFRPVDDVLVYASISRGFKSGGFNFSSANPLQGFDPEKLWSYELGFKTDLLERRLRLNGAAFHYKYTDLQVQSFLTPGVVDITNASDAKIDGVELELVTAPVEGLQIGGHLAYLDAVYKNYPNALKAGNIPFDASGNILNFAPKWSYSIYAQYDQDLNGKGSLFARAEYGWKDRQFFTAENRALESQGSVGLVNASLGYTSPNERWQVLAFGRNLTNKAYLTGTANLGLISGRVGEPRTYGLRLTVDY</sequence>
<keyword evidence="5 11" id="KW-0812">Transmembrane</keyword>
<dbReference type="SUPFAM" id="SSF56935">
    <property type="entry name" value="Porins"/>
    <property type="match status" value="1"/>
</dbReference>
<keyword evidence="2 11" id="KW-0813">Transport</keyword>
<comment type="similarity">
    <text evidence="11 12">Belongs to the TonB-dependent receptor family.</text>
</comment>
<feature type="chain" id="PRO_5040918625" evidence="13">
    <location>
        <begin position="25"/>
        <end position="712"/>
    </location>
</feature>
<dbReference type="RefSeq" id="WP_274944236.1">
    <property type="nucleotide sequence ID" value="NZ_JANWOI010000004.1"/>
</dbReference>
<dbReference type="PROSITE" id="PS52016">
    <property type="entry name" value="TONB_DEPENDENT_REC_3"/>
    <property type="match status" value="1"/>
</dbReference>
<name>A0A9X3TZA1_9PROT</name>
<protein>
    <submittedName>
        <fullName evidence="16">TonB-dependent receptor</fullName>
    </submittedName>
</protein>
<dbReference type="AlphaFoldDB" id="A0A9X3TZA1"/>
<evidence type="ECO:0000256" key="5">
    <source>
        <dbReference type="ARBA" id="ARBA00022692"/>
    </source>
</evidence>
<evidence type="ECO:0000256" key="10">
    <source>
        <dbReference type="ARBA" id="ARBA00023237"/>
    </source>
</evidence>
<keyword evidence="13" id="KW-0732">Signal</keyword>
<evidence type="ECO:0000256" key="2">
    <source>
        <dbReference type="ARBA" id="ARBA00022448"/>
    </source>
</evidence>
<dbReference type="PANTHER" id="PTHR32552">
    <property type="entry name" value="FERRICHROME IRON RECEPTOR-RELATED"/>
    <property type="match status" value="1"/>
</dbReference>
<evidence type="ECO:0000256" key="8">
    <source>
        <dbReference type="ARBA" id="ARBA00023077"/>
    </source>
</evidence>
<keyword evidence="17" id="KW-1185">Reference proteome</keyword>